<organism evidence="2 3">
    <name type="scientific">Penicillium frequentans</name>
    <dbReference type="NCBI Taxonomy" id="3151616"/>
    <lineage>
        <taxon>Eukaryota</taxon>
        <taxon>Fungi</taxon>
        <taxon>Dikarya</taxon>
        <taxon>Ascomycota</taxon>
        <taxon>Pezizomycotina</taxon>
        <taxon>Eurotiomycetes</taxon>
        <taxon>Eurotiomycetidae</taxon>
        <taxon>Eurotiales</taxon>
        <taxon>Aspergillaceae</taxon>
        <taxon>Penicillium</taxon>
    </lineage>
</organism>
<feature type="compositionally biased region" description="Basic and acidic residues" evidence="1">
    <location>
        <begin position="393"/>
        <end position="405"/>
    </location>
</feature>
<dbReference type="Proteomes" id="UP001220324">
    <property type="component" value="Unassembled WGS sequence"/>
</dbReference>
<evidence type="ECO:0000256" key="1">
    <source>
        <dbReference type="SAM" id="MobiDB-lite"/>
    </source>
</evidence>
<evidence type="ECO:0000313" key="3">
    <source>
        <dbReference type="Proteomes" id="UP001220324"/>
    </source>
</evidence>
<gene>
    <name evidence="2" type="ORF">N7494_005459</name>
</gene>
<dbReference type="AlphaFoldDB" id="A0AAD6CY35"/>
<keyword evidence="3" id="KW-1185">Reference proteome</keyword>
<accession>A0AAD6CY35</accession>
<feature type="region of interest" description="Disordered" evidence="1">
    <location>
        <begin position="81"/>
        <end position="108"/>
    </location>
</feature>
<feature type="compositionally biased region" description="Low complexity" evidence="1">
    <location>
        <begin position="95"/>
        <end position="108"/>
    </location>
</feature>
<dbReference type="EMBL" id="JAQIZZ010000004">
    <property type="protein sequence ID" value="KAJ5544180.1"/>
    <property type="molecule type" value="Genomic_DNA"/>
</dbReference>
<evidence type="ECO:0000313" key="2">
    <source>
        <dbReference type="EMBL" id="KAJ5544180.1"/>
    </source>
</evidence>
<proteinExistence type="predicted"/>
<reference evidence="2 3" key="1">
    <citation type="journal article" date="2023" name="IMA Fungus">
        <title>Comparative genomic study of the Penicillium genus elucidates a diverse pangenome and 15 lateral gene transfer events.</title>
        <authorList>
            <person name="Petersen C."/>
            <person name="Sorensen T."/>
            <person name="Nielsen M.R."/>
            <person name="Sondergaard T.E."/>
            <person name="Sorensen J.L."/>
            <person name="Fitzpatrick D.A."/>
            <person name="Frisvad J.C."/>
            <person name="Nielsen K.L."/>
        </authorList>
    </citation>
    <scope>NUCLEOTIDE SEQUENCE [LARGE SCALE GENOMIC DNA]</scope>
    <source>
        <strain evidence="2 3">IBT 35679</strain>
    </source>
</reference>
<comment type="caution">
    <text evidence="2">The sequence shown here is derived from an EMBL/GenBank/DDBJ whole genome shotgun (WGS) entry which is preliminary data.</text>
</comment>
<feature type="compositionally biased region" description="Polar residues" evidence="1">
    <location>
        <begin position="81"/>
        <end position="94"/>
    </location>
</feature>
<name>A0AAD6CY35_9EURO</name>
<sequence length="418" mass="46256">MTFYRHPYCETDSESASAAAARLPYNHRPAASIPCFHLKNDDRFNSDALESSSLKTESFLRPNSTHDAFWYLSGRSDNTVETSTGHGNIATPSITDSDVLTPSTTTDTNTLLLDDEHAADTGPPGWAASNVTLHHSVGTTLSPEPTVLLTELQKAAGDVSQLVGRFGFKMASQLQQLRCKEALFANRKHLQLPSLRYADSFTCRLTKIFQKPVSLRGEAPLLWWLWDALLEWSTPSVSSTGCTLDFIPTRRTDITLPCSISIQLCTGDGVDKIELTAVYGGDFMERRIFDAPVARFHFPEPGFDKSTVALAIDQPPYSGDGSYKDALDYLMPRPASIWRSAMSIVPAEEKRLAYALAKTCKAKDDYMYNMSEENDLQCKRLIRRLPPGARQFIKDEGLVGKEHGPYSKSANGPSCPKD</sequence>
<protein>
    <submittedName>
        <fullName evidence="2">Uncharacterized protein</fullName>
    </submittedName>
</protein>
<feature type="region of interest" description="Disordered" evidence="1">
    <location>
        <begin position="393"/>
        <end position="418"/>
    </location>
</feature>